<organism evidence="1">
    <name type="scientific">Microbacterium sp. A8/3-1</name>
    <dbReference type="NCBI Taxonomy" id="3160749"/>
    <lineage>
        <taxon>Bacteria</taxon>
        <taxon>Bacillati</taxon>
        <taxon>Actinomycetota</taxon>
        <taxon>Actinomycetes</taxon>
        <taxon>Micrococcales</taxon>
        <taxon>Microbacteriaceae</taxon>
        <taxon>Microbacterium</taxon>
    </lineage>
</organism>
<proteinExistence type="predicted"/>
<gene>
    <name evidence="1" type="ORF">ABS642_14395</name>
</gene>
<sequence>MTHNHEPREGTQVAAVLSTLFSTQKISAKETDRHIAKVAHAWQVVGSDAQIAELHATLNGVQEGRAVEIFGRAASAGEQLGLALTLRLDARRWMEKANDREIHLPVRALAEMQGYYTLASAAGLANVILRMGLLNDDIRTRIEARWTNNKGFHPFSADRNDWIQFSEKAFTTVRESIDAANVPELQASADALLRLRKDARWNDLDARRAEDYHQWRPQSVAGGVPAESFWRALADGTRTATFPPADYVLPDLSEVCAESDAALELLADTANEVLGRFPAAMREVKLDIYDAGTQLGI</sequence>
<reference evidence="1" key="1">
    <citation type="submission" date="2024-06" db="EMBL/GenBank/DDBJ databases">
        <title>Draft genome sequence of Microbacterium sp. strain A8/3-1, isolated from Oxytropis tragacanthoides Fisch. ex DC. Root nodules in the Altai region of Russia.</title>
        <authorList>
            <person name="Sazanova A."/>
            <person name="Guro P."/>
            <person name="Kuznetsova I."/>
            <person name="Belimov A."/>
            <person name="Safronova V."/>
        </authorList>
    </citation>
    <scope>NUCLEOTIDE SEQUENCE</scope>
    <source>
        <strain evidence="1">A8/3-1</strain>
    </source>
</reference>
<name>A0AAU7VUZ5_9MICO</name>
<protein>
    <submittedName>
        <fullName evidence="1">Uncharacterized protein</fullName>
    </submittedName>
</protein>
<evidence type="ECO:0000313" key="1">
    <source>
        <dbReference type="EMBL" id="XBX77100.1"/>
    </source>
</evidence>
<dbReference type="AlphaFoldDB" id="A0AAU7VUZ5"/>
<dbReference type="RefSeq" id="WP_350350646.1">
    <property type="nucleotide sequence ID" value="NZ_CP158357.1"/>
</dbReference>
<dbReference type="EMBL" id="CP158357">
    <property type="protein sequence ID" value="XBX77100.1"/>
    <property type="molecule type" value="Genomic_DNA"/>
</dbReference>
<accession>A0AAU7VUZ5</accession>